<comment type="caution">
    <text evidence="2">The sequence shown here is derived from an EMBL/GenBank/DDBJ whole genome shotgun (WGS) entry which is preliminary data.</text>
</comment>
<evidence type="ECO:0000313" key="3">
    <source>
        <dbReference type="Proteomes" id="UP001177023"/>
    </source>
</evidence>
<keyword evidence="3" id="KW-1185">Reference proteome</keyword>
<sequence length="124" mass="14816">MTPVRYYRVWIYSVNSLVIVFQTMMVWWIHGMFTHQWWQYIPFEEDHPTIIALEIQIGVQYFACIVGIMGVLFSNKSLLTIYWEDIGELFSEIVYSNHAKLYKHDEDDEDYCEPGTPERKILIA</sequence>
<keyword evidence="1" id="KW-0472">Membrane</keyword>
<dbReference type="EMBL" id="CATQJA010002640">
    <property type="protein sequence ID" value="CAJ0575596.1"/>
    <property type="molecule type" value="Genomic_DNA"/>
</dbReference>
<feature type="transmembrane region" description="Helical" evidence="1">
    <location>
        <begin position="50"/>
        <end position="73"/>
    </location>
</feature>
<keyword evidence="1" id="KW-1133">Transmembrane helix</keyword>
<proteinExistence type="predicted"/>
<keyword evidence="1" id="KW-0812">Transmembrane</keyword>
<name>A0AA36G296_9BILA</name>
<accession>A0AA36G296</accession>
<evidence type="ECO:0000256" key="1">
    <source>
        <dbReference type="SAM" id="Phobius"/>
    </source>
</evidence>
<feature type="transmembrane region" description="Helical" evidence="1">
    <location>
        <begin position="9"/>
        <end position="30"/>
    </location>
</feature>
<evidence type="ECO:0000313" key="2">
    <source>
        <dbReference type="EMBL" id="CAJ0575596.1"/>
    </source>
</evidence>
<dbReference type="AlphaFoldDB" id="A0AA36G296"/>
<gene>
    <name evidence="2" type="ORF">MSPICULIGERA_LOCUS13905</name>
</gene>
<organism evidence="2 3">
    <name type="scientific">Mesorhabditis spiculigera</name>
    <dbReference type="NCBI Taxonomy" id="96644"/>
    <lineage>
        <taxon>Eukaryota</taxon>
        <taxon>Metazoa</taxon>
        <taxon>Ecdysozoa</taxon>
        <taxon>Nematoda</taxon>
        <taxon>Chromadorea</taxon>
        <taxon>Rhabditida</taxon>
        <taxon>Rhabditina</taxon>
        <taxon>Rhabditomorpha</taxon>
        <taxon>Rhabditoidea</taxon>
        <taxon>Rhabditidae</taxon>
        <taxon>Mesorhabditinae</taxon>
        <taxon>Mesorhabditis</taxon>
    </lineage>
</organism>
<reference evidence="2" key="1">
    <citation type="submission" date="2023-06" db="EMBL/GenBank/DDBJ databases">
        <authorList>
            <person name="Delattre M."/>
        </authorList>
    </citation>
    <scope>NUCLEOTIDE SEQUENCE</scope>
    <source>
        <strain evidence="2">AF72</strain>
    </source>
</reference>
<protein>
    <submittedName>
        <fullName evidence="2">Uncharacterized protein</fullName>
    </submittedName>
</protein>
<dbReference type="Proteomes" id="UP001177023">
    <property type="component" value="Unassembled WGS sequence"/>
</dbReference>
<feature type="non-terminal residue" evidence="2">
    <location>
        <position position="1"/>
    </location>
</feature>